<evidence type="ECO:0000256" key="1">
    <source>
        <dbReference type="ARBA" id="ARBA00008324"/>
    </source>
</evidence>
<protein>
    <submittedName>
        <fullName evidence="4">Thioesterase</fullName>
    </submittedName>
</protein>
<dbReference type="GO" id="GO:0047617">
    <property type="term" value="F:fatty acyl-CoA hydrolase activity"/>
    <property type="evidence" value="ECO:0007669"/>
    <property type="project" value="InterPro"/>
</dbReference>
<evidence type="ECO:0000259" key="3">
    <source>
        <dbReference type="Pfam" id="PF03061"/>
    </source>
</evidence>
<dbReference type="InterPro" id="IPR003736">
    <property type="entry name" value="PAAI_dom"/>
</dbReference>
<accession>A0A127VA70</accession>
<dbReference type="InterPro" id="IPR039298">
    <property type="entry name" value="ACOT13"/>
</dbReference>
<evidence type="ECO:0000313" key="4">
    <source>
        <dbReference type="EMBL" id="AMP98100.1"/>
    </source>
</evidence>
<gene>
    <name evidence="4" type="ORF">AY601_1175</name>
</gene>
<dbReference type="PANTHER" id="PTHR21660">
    <property type="entry name" value="THIOESTERASE SUPERFAMILY MEMBER-RELATED"/>
    <property type="match status" value="1"/>
</dbReference>
<dbReference type="Proteomes" id="UP000071561">
    <property type="component" value="Chromosome"/>
</dbReference>
<dbReference type="KEGG" id="pcm:AY601_1175"/>
<evidence type="ECO:0000256" key="2">
    <source>
        <dbReference type="ARBA" id="ARBA00022801"/>
    </source>
</evidence>
<dbReference type="Gene3D" id="3.10.129.10">
    <property type="entry name" value="Hotdog Thioesterase"/>
    <property type="match status" value="1"/>
</dbReference>
<dbReference type="EMBL" id="CP014504">
    <property type="protein sequence ID" value="AMP98100.1"/>
    <property type="molecule type" value="Genomic_DNA"/>
</dbReference>
<feature type="domain" description="Thioesterase" evidence="3">
    <location>
        <begin position="58"/>
        <end position="129"/>
    </location>
</feature>
<dbReference type="Pfam" id="PF03061">
    <property type="entry name" value="4HBT"/>
    <property type="match status" value="1"/>
</dbReference>
<dbReference type="AlphaFoldDB" id="A0A127VA70"/>
<organism evidence="4 5">
    <name type="scientific">Pedobacter cryoconitis</name>
    <dbReference type="NCBI Taxonomy" id="188932"/>
    <lineage>
        <taxon>Bacteria</taxon>
        <taxon>Pseudomonadati</taxon>
        <taxon>Bacteroidota</taxon>
        <taxon>Sphingobacteriia</taxon>
        <taxon>Sphingobacteriales</taxon>
        <taxon>Sphingobacteriaceae</taxon>
        <taxon>Pedobacter</taxon>
    </lineage>
</organism>
<dbReference type="RefSeq" id="WP_068397780.1">
    <property type="nucleotide sequence ID" value="NZ_CP014504.1"/>
</dbReference>
<dbReference type="InterPro" id="IPR029069">
    <property type="entry name" value="HotDog_dom_sf"/>
</dbReference>
<dbReference type="InterPro" id="IPR006683">
    <property type="entry name" value="Thioestr_dom"/>
</dbReference>
<comment type="similarity">
    <text evidence="1">Belongs to the thioesterase PaaI family.</text>
</comment>
<dbReference type="PATRIC" id="fig|188932.3.peg.1216"/>
<keyword evidence="2" id="KW-0378">Hydrolase</keyword>
<dbReference type="NCBIfam" id="TIGR00369">
    <property type="entry name" value="unchar_dom_1"/>
    <property type="match status" value="1"/>
</dbReference>
<dbReference type="SUPFAM" id="SSF54637">
    <property type="entry name" value="Thioesterase/thiol ester dehydrase-isomerase"/>
    <property type="match status" value="1"/>
</dbReference>
<dbReference type="PANTHER" id="PTHR21660:SF1">
    <property type="entry name" value="ACYL-COENZYME A THIOESTERASE 13"/>
    <property type="match status" value="1"/>
</dbReference>
<dbReference type="CDD" id="cd03443">
    <property type="entry name" value="PaaI_thioesterase"/>
    <property type="match status" value="1"/>
</dbReference>
<name>A0A127VA70_9SPHI</name>
<keyword evidence="5" id="KW-1185">Reference proteome</keyword>
<evidence type="ECO:0000313" key="5">
    <source>
        <dbReference type="Proteomes" id="UP000071561"/>
    </source>
</evidence>
<reference evidence="4 5" key="1">
    <citation type="submission" date="2016-03" db="EMBL/GenBank/DDBJ databases">
        <title>Complete genome sequence of Pedobacter cryoconitis PAMC 27485.</title>
        <authorList>
            <person name="Lee J."/>
            <person name="Kim O.-S."/>
        </authorList>
    </citation>
    <scope>NUCLEOTIDE SEQUENCE [LARGE SCALE GENOMIC DNA]</scope>
    <source>
        <strain evidence="4 5">PAMC 27485</strain>
    </source>
</reference>
<proteinExistence type="inferred from homology"/>
<sequence>MKNDTTQIRQGLIDQLGKTVTNSPSAFMLWLAPIVRDIEHGSITFEYTVRDEMTNPIGTLHGGVTAAIMDDMIGATIISLGREYFYTTINNIIDYFSTAKVGDVITGKTTVIKAGRQIINVQFELWDLKKDRLLARGYSNALKTDHKINGA</sequence>